<dbReference type="Proteomes" id="UP000091956">
    <property type="component" value="Unassembled WGS sequence"/>
</dbReference>
<keyword evidence="4" id="KW-1185">Reference proteome</keyword>
<evidence type="ECO:0000313" key="3">
    <source>
        <dbReference type="EMBL" id="PQM43840.1"/>
    </source>
</evidence>
<feature type="transmembrane region" description="Helical" evidence="2">
    <location>
        <begin position="15"/>
        <end position="34"/>
    </location>
</feature>
<accession>A0A2P6FGS3</accession>
<keyword evidence="2" id="KW-0472">Membrane</keyword>
<feature type="compositionally biased region" description="Low complexity" evidence="1">
    <location>
        <begin position="88"/>
        <end position="110"/>
    </location>
</feature>
<organism evidence="3 4">
    <name type="scientific">Pseudogymnoascus verrucosus</name>
    <dbReference type="NCBI Taxonomy" id="342668"/>
    <lineage>
        <taxon>Eukaryota</taxon>
        <taxon>Fungi</taxon>
        <taxon>Dikarya</taxon>
        <taxon>Ascomycota</taxon>
        <taxon>Pezizomycotina</taxon>
        <taxon>Leotiomycetes</taxon>
        <taxon>Thelebolales</taxon>
        <taxon>Thelebolaceae</taxon>
        <taxon>Pseudogymnoascus</taxon>
    </lineage>
</organism>
<protein>
    <submittedName>
        <fullName evidence="3">Uncharacterized protein</fullName>
    </submittedName>
</protein>
<dbReference type="EMBL" id="KV460209">
    <property type="protein sequence ID" value="PQM43840.1"/>
    <property type="molecule type" value="Genomic_DNA"/>
</dbReference>
<dbReference type="AlphaFoldDB" id="A0A2P6FGS3"/>
<feature type="region of interest" description="Disordered" evidence="1">
    <location>
        <begin position="86"/>
        <end position="110"/>
    </location>
</feature>
<evidence type="ECO:0000256" key="1">
    <source>
        <dbReference type="SAM" id="MobiDB-lite"/>
    </source>
</evidence>
<reference evidence="3 4" key="1">
    <citation type="submission" date="2016-03" db="EMBL/GenBank/DDBJ databases">
        <title>Comparative genomics of Pseudogymnoascus destructans, the fungus causing white-nose syndrome of bats.</title>
        <authorList>
            <person name="Palmer J.M."/>
            <person name="Drees K.P."/>
            <person name="Foster J.T."/>
            <person name="Lindner D.L."/>
        </authorList>
    </citation>
    <scope>NUCLEOTIDE SEQUENCE [LARGE SCALE GENOMIC DNA]</scope>
    <source>
        <strain evidence="3 4">UAMH 10579</strain>
    </source>
</reference>
<reference evidence="4" key="2">
    <citation type="journal article" date="2018" name="Nat. Commun.">
        <title>Extreme sensitivity to ultraviolet light in the fungal pathogen causing white-nose syndrome of bats.</title>
        <authorList>
            <person name="Palmer J.M."/>
            <person name="Drees K.P."/>
            <person name="Foster J.T."/>
            <person name="Lindner D.L."/>
        </authorList>
    </citation>
    <scope>NUCLEOTIDE SEQUENCE [LARGE SCALE GENOMIC DNA]</scope>
    <source>
        <strain evidence="4">UAMH 10579</strain>
    </source>
</reference>
<name>A0A2P6FGS3_9PEZI</name>
<evidence type="ECO:0000313" key="4">
    <source>
        <dbReference type="Proteomes" id="UP000091956"/>
    </source>
</evidence>
<proteinExistence type="predicted"/>
<dbReference type="RefSeq" id="XP_059320171.1">
    <property type="nucleotide sequence ID" value="XM_059464188.1"/>
</dbReference>
<dbReference type="GeneID" id="84234288"/>
<evidence type="ECO:0000256" key="2">
    <source>
        <dbReference type="SAM" id="Phobius"/>
    </source>
</evidence>
<sequence>MSGCSGKSIQNKTMIYLSCYALHITLVVGSQQLIKRIRYERERYSDCVVAGLLWTVQLCQCRSVWGGGLYVAVEMGDDRWSIEDSIDDSSFNDSSSKTTAASTTTASTQRQQLQRQQLQR</sequence>
<keyword evidence="2" id="KW-1133">Transmembrane helix</keyword>
<gene>
    <name evidence="3" type="ORF">VE01_10736</name>
</gene>
<keyword evidence="2" id="KW-0812">Transmembrane</keyword>